<dbReference type="InterPro" id="IPR051171">
    <property type="entry name" value="CaCA"/>
</dbReference>
<evidence type="ECO:0000256" key="5">
    <source>
        <dbReference type="ARBA" id="ARBA00023065"/>
    </source>
</evidence>
<dbReference type="InterPro" id="IPR004837">
    <property type="entry name" value="NaCa_Exmemb"/>
</dbReference>
<keyword evidence="4 8" id="KW-1133">Transmembrane helix</keyword>
<dbReference type="Gene3D" id="1.20.1420.30">
    <property type="entry name" value="NCX, central ion-binding region"/>
    <property type="match status" value="1"/>
</dbReference>
<keyword evidence="3 8" id="KW-0812">Transmembrane</keyword>
<keyword evidence="5" id="KW-0406">Ion transport</keyword>
<protein>
    <recommendedName>
        <fullName evidence="9">Sodium/calcium exchanger membrane region domain-containing protein</fullName>
    </recommendedName>
</protein>
<dbReference type="PANTHER" id="PTHR11878:SF65">
    <property type="entry name" value="NA_CA-EXCHANGE PROTEIN, ISOFORM G"/>
    <property type="match status" value="1"/>
</dbReference>
<dbReference type="EMBL" id="CAUYUJ010001494">
    <property type="protein sequence ID" value="CAK0796216.1"/>
    <property type="molecule type" value="Genomic_DNA"/>
</dbReference>
<feature type="region of interest" description="Disordered" evidence="7">
    <location>
        <begin position="1"/>
        <end position="30"/>
    </location>
</feature>
<feature type="region of interest" description="Disordered" evidence="7">
    <location>
        <begin position="63"/>
        <end position="94"/>
    </location>
</feature>
<dbReference type="Proteomes" id="UP001189429">
    <property type="component" value="Unassembled WGS sequence"/>
</dbReference>
<dbReference type="InterPro" id="IPR044880">
    <property type="entry name" value="NCX_ion-bd_dom_sf"/>
</dbReference>
<keyword evidence="11" id="KW-1185">Reference proteome</keyword>
<proteinExistence type="predicted"/>
<evidence type="ECO:0000256" key="1">
    <source>
        <dbReference type="ARBA" id="ARBA00004127"/>
    </source>
</evidence>
<feature type="compositionally biased region" description="Polar residues" evidence="7">
    <location>
        <begin position="80"/>
        <end position="91"/>
    </location>
</feature>
<keyword evidence="2" id="KW-0813">Transport</keyword>
<comment type="subcellular location">
    <subcellularLocation>
        <location evidence="1">Endomembrane system</location>
        <topology evidence="1">Multi-pass membrane protein</topology>
    </subcellularLocation>
</comment>
<evidence type="ECO:0000256" key="2">
    <source>
        <dbReference type="ARBA" id="ARBA00022448"/>
    </source>
</evidence>
<evidence type="ECO:0000256" key="6">
    <source>
        <dbReference type="ARBA" id="ARBA00023136"/>
    </source>
</evidence>
<gene>
    <name evidence="10" type="ORF">PCOR1329_LOCUS5647</name>
</gene>
<keyword evidence="6 8" id="KW-0472">Membrane</keyword>
<feature type="non-terminal residue" evidence="10">
    <location>
        <position position="330"/>
    </location>
</feature>
<evidence type="ECO:0000259" key="9">
    <source>
        <dbReference type="Pfam" id="PF01699"/>
    </source>
</evidence>
<feature type="compositionally biased region" description="Basic residues" evidence="7">
    <location>
        <begin position="1"/>
        <end position="14"/>
    </location>
</feature>
<feature type="transmembrane region" description="Helical" evidence="8">
    <location>
        <begin position="105"/>
        <end position="126"/>
    </location>
</feature>
<evidence type="ECO:0000313" key="11">
    <source>
        <dbReference type="Proteomes" id="UP001189429"/>
    </source>
</evidence>
<name>A0ABN9PSS6_9DINO</name>
<dbReference type="Pfam" id="PF01699">
    <property type="entry name" value="Na_Ca_ex"/>
    <property type="match status" value="1"/>
</dbReference>
<evidence type="ECO:0000313" key="10">
    <source>
        <dbReference type="EMBL" id="CAK0796216.1"/>
    </source>
</evidence>
<sequence>MRWRRAANNRRVGWRRASAGPHQEPGSRRNPVLHRAYVVFSGSGHGGGSDVFMGAIEKITSAKKQVPVADGDRPWDGKGTTPSPDSDQATNRGPRLKTVKVWNDTVANLTLMALGSSAPEILLSVIELAPNKMRSGALGPSTIVGSAAFNLLVIIAVCISAIPDGESRRIKDMSVFTVTASFSLFAYLWLIVILVLWTPDVVTPIEGVLTILFLPLLVWLAYLADIGVFHRLMGMVKPHKRLVFSKETTMEEYLKMMEHLKEKYPRMPDTKEKENLLLRYEFPEITTRAVRRTEATRGVTGQPKHVKDRRLDILGENVSKGLKPGGGGKA</sequence>
<organism evidence="10 11">
    <name type="scientific">Prorocentrum cordatum</name>
    <dbReference type="NCBI Taxonomy" id="2364126"/>
    <lineage>
        <taxon>Eukaryota</taxon>
        <taxon>Sar</taxon>
        <taxon>Alveolata</taxon>
        <taxon>Dinophyceae</taxon>
        <taxon>Prorocentrales</taxon>
        <taxon>Prorocentraceae</taxon>
        <taxon>Prorocentrum</taxon>
    </lineage>
</organism>
<feature type="transmembrane region" description="Helical" evidence="8">
    <location>
        <begin position="138"/>
        <end position="162"/>
    </location>
</feature>
<feature type="transmembrane region" description="Helical" evidence="8">
    <location>
        <begin position="209"/>
        <end position="232"/>
    </location>
</feature>
<evidence type="ECO:0000256" key="8">
    <source>
        <dbReference type="SAM" id="Phobius"/>
    </source>
</evidence>
<accession>A0ABN9PSS6</accession>
<evidence type="ECO:0000256" key="4">
    <source>
        <dbReference type="ARBA" id="ARBA00022989"/>
    </source>
</evidence>
<comment type="caution">
    <text evidence="10">The sequence shown here is derived from an EMBL/GenBank/DDBJ whole genome shotgun (WGS) entry which is preliminary data.</text>
</comment>
<feature type="domain" description="Sodium/calcium exchanger membrane region" evidence="9">
    <location>
        <begin position="100"/>
        <end position="222"/>
    </location>
</feature>
<evidence type="ECO:0000256" key="3">
    <source>
        <dbReference type="ARBA" id="ARBA00022692"/>
    </source>
</evidence>
<feature type="transmembrane region" description="Helical" evidence="8">
    <location>
        <begin position="174"/>
        <end position="197"/>
    </location>
</feature>
<dbReference type="PANTHER" id="PTHR11878">
    <property type="entry name" value="SODIUM/CALCIUM EXCHANGER"/>
    <property type="match status" value="1"/>
</dbReference>
<evidence type="ECO:0000256" key="7">
    <source>
        <dbReference type="SAM" id="MobiDB-lite"/>
    </source>
</evidence>
<reference evidence="10" key="1">
    <citation type="submission" date="2023-10" db="EMBL/GenBank/DDBJ databases">
        <authorList>
            <person name="Chen Y."/>
            <person name="Shah S."/>
            <person name="Dougan E. K."/>
            <person name="Thang M."/>
            <person name="Chan C."/>
        </authorList>
    </citation>
    <scope>NUCLEOTIDE SEQUENCE [LARGE SCALE GENOMIC DNA]</scope>
</reference>